<keyword evidence="1" id="KW-0732">Signal</keyword>
<dbReference type="HOGENOM" id="CLU_1655318_0_0_1"/>
<gene>
    <name evidence="2" type="ORF">TCM_029225</name>
</gene>
<organism evidence="2 3">
    <name type="scientific">Theobroma cacao</name>
    <name type="common">Cacao</name>
    <name type="synonym">Cocoa</name>
    <dbReference type="NCBI Taxonomy" id="3641"/>
    <lineage>
        <taxon>Eukaryota</taxon>
        <taxon>Viridiplantae</taxon>
        <taxon>Streptophyta</taxon>
        <taxon>Embryophyta</taxon>
        <taxon>Tracheophyta</taxon>
        <taxon>Spermatophyta</taxon>
        <taxon>Magnoliopsida</taxon>
        <taxon>eudicotyledons</taxon>
        <taxon>Gunneridae</taxon>
        <taxon>Pentapetalae</taxon>
        <taxon>rosids</taxon>
        <taxon>malvids</taxon>
        <taxon>Malvales</taxon>
        <taxon>Malvaceae</taxon>
        <taxon>Byttnerioideae</taxon>
        <taxon>Theobroma</taxon>
    </lineage>
</organism>
<evidence type="ECO:0000313" key="3">
    <source>
        <dbReference type="Proteomes" id="UP000026915"/>
    </source>
</evidence>
<proteinExistence type="predicted"/>
<protein>
    <submittedName>
        <fullName evidence="2">Uncharacterized protein</fullName>
    </submittedName>
</protein>
<dbReference type="PANTHER" id="PTHR45966">
    <property type="entry name" value="GDSL-LIKE LIPASE/ACYLHYDROLASE"/>
    <property type="match status" value="1"/>
</dbReference>
<name>A0A061GD82_THECC</name>
<dbReference type="AlphaFoldDB" id="A0A061GD82"/>
<accession>A0A061GD82</accession>
<dbReference type="InterPro" id="IPR044552">
    <property type="entry name" value="GLIP1-5/GLL25"/>
</dbReference>
<dbReference type="EMBL" id="CM001884">
    <property type="protein sequence ID" value="EOY27363.1"/>
    <property type="molecule type" value="Genomic_DNA"/>
</dbReference>
<evidence type="ECO:0000313" key="2">
    <source>
        <dbReference type="EMBL" id="EOY27363.1"/>
    </source>
</evidence>
<reference evidence="2 3" key="1">
    <citation type="journal article" date="2013" name="Genome Biol.">
        <title>The genome sequence of the most widely cultivated cacao type and its use to identify candidate genes regulating pod color.</title>
        <authorList>
            <person name="Motamayor J.C."/>
            <person name="Mockaitis K."/>
            <person name="Schmutz J."/>
            <person name="Haiminen N."/>
            <person name="Iii D.L."/>
            <person name="Cornejo O."/>
            <person name="Findley S.D."/>
            <person name="Zheng P."/>
            <person name="Utro F."/>
            <person name="Royaert S."/>
            <person name="Saski C."/>
            <person name="Jenkins J."/>
            <person name="Podicheti R."/>
            <person name="Zhao M."/>
            <person name="Scheffler B.E."/>
            <person name="Stack J.C."/>
            <person name="Feltus F.A."/>
            <person name="Mustiga G.M."/>
            <person name="Amores F."/>
            <person name="Phillips W."/>
            <person name="Marelli J.P."/>
            <person name="May G.D."/>
            <person name="Shapiro H."/>
            <person name="Ma J."/>
            <person name="Bustamante C.D."/>
            <person name="Schnell R.J."/>
            <person name="Main D."/>
            <person name="Gilbert D."/>
            <person name="Parida L."/>
            <person name="Kuhn D.N."/>
        </authorList>
    </citation>
    <scope>NUCLEOTIDE SEQUENCE [LARGE SCALE GENOMIC DNA]</scope>
    <source>
        <strain evidence="3">cv. Matina 1-6</strain>
    </source>
</reference>
<dbReference type="PANTHER" id="PTHR45966:SF1">
    <property type="entry name" value="GDSL ESTERASE_LIPASE 1-RELATED"/>
    <property type="match status" value="1"/>
</dbReference>
<keyword evidence="3" id="KW-1185">Reference proteome</keyword>
<sequence length="160" mass="18549">MNKLQCIFHFDVNFRKYTKKGGRKFGVLAMGIGFSAIHEINQEMQVSPFQSAQHYQNCRMQHFLKFFQELNVQLEGYRYAKQDINVTATEILSNPEIYGRSCGIFFLFEGGSYSMLRHWPVQKKFQLWGTEGSLERIAELLWSGTANNTGPYNLKALFEA</sequence>
<evidence type="ECO:0000256" key="1">
    <source>
        <dbReference type="ARBA" id="ARBA00022729"/>
    </source>
</evidence>
<dbReference type="InParanoid" id="A0A061GD82"/>
<dbReference type="Proteomes" id="UP000026915">
    <property type="component" value="Chromosome 6"/>
</dbReference>
<dbReference type="Gramene" id="EOY27363">
    <property type="protein sequence ID" value="EOY27363"/>
    <property type="gene ID" value="TCM_029225"/>
</dbReference>